<dbReference type="InterPro" id="IPR045526">
    <property type="entry name" value="DUF6471"/>
</dbReference>
<keyword evidence="3" id="KW-1185">Reference proteome</keyword>
<feature type="domain" description="DUF6471" evidence="1">
    <location>
        <begin position="10"/>
        <end position="75"/>
    </location>
</feature>
<dbReference type="Pfam" id="PF20075">
    <property type="entry name" value="DUF6471"/>
    <property type="match status" value="1"/>
</dbReference>
<dbReference type="RefSeq" id="WP_310885868.1">
    <property type="nucleotide sequence ID" value="NZ_CP121646.1"/>
</dbReference>
<dbReference type="Proteomes" id="UP001221546">
    <property type="component" value="Chromosome"/>
</dbReference>
<sequence>MVLPKAEEEWGQRASAFLKAEMKKADVTYAELVKRLKKHGLKDETEAGITMKLKRGSFSAIFFLACVAALELEQVALEEI</sequence>
<evidence type="ECO:0000259" key="1">
    <source>
        <dbReference type="Pfam" id="PF20075"/>
    </source>
</evidence>
<protein>
    <submittedName>
        <fullName evidence="2">DUF6471 domain-containing protein</fullName>
    </submittedName>
</protein>
<evidence type="ECO:0000313" key="3">
    <source>
        <dbReference type="Proteomes" id="UP001221546"/>
    </source>
</evidence>
<organism evidence="2 3">
    <name type="scientific">Bradyrhizobium brasilense</name>
    <dbReference type="NCBI Taxonomy" id="1419277"/>
    <lineage>
        <taxon>Bacteria</taxon>
        <taxon>Pseudomonadati</taxon>
        <taxon>Pseudomonadota</taxon>
        <taxon>Alphaproteobacteria</taxon>
        <taxon>Hyphomicrobiales</taxon>
        <taxon>Nitrobacteraceae</taxon>
        <taxon>Bradyrhizobium</taxon>
    </lineage>
</organism>
<dbReference type="EMBL" id="CP121646">
    <property type="protein sequence ID" value="WFU67719.1"/>
    <property type="molecule type" value="Genomic_DNA"/>
</dbReference>
<name>A0ABY8JQ02_9BRAD</name>
<accession>A0ABY8JQ02</accession>
<proteinExistence type="predicted"/>
<gene>
    <name evidence="2" type="ORF">QA636_20395</name>
</gene>
<evidence type="ECO:0000313" key="2">
    <source>
        <dbReference type="EMBL" id="WFU67719.1"/>
    </source>
</evidence>
<reference evidence="2 3" key="1">
    <citation type="submission" date="2023-04" db="EMBL/GenBank/DDBJ databases">
        <title>Australian commercial rhizobial inoculants.</title>
        <authorList>
            <person name="Kohlmeier M.G."/>
            <person name="O'Hara G.W."/>
            <person name="Colombi E."/>
            <person name="Ramsay J.P."/>
            <person name="Terpolilli J."/>
        </authorList>
    </citation>
    <scope>NUCLEOTIDE SEQUENCE [LARGE SCALE GENOMIC DNA]</scope>
    <source>
        <strain evidence="2 3">CB627</strain>
    </source>
</reference>